<evidence type="ECO:0000313" key="2">
    <source>
        <dbReference type="Proteomes" id="UP000272249"/>
    </source>
</evidence>
<dbReference type="EMBL" id="MG589383">
    <property type="protein sequence ID" value="AYD79289.1"/>
    <property type="molecule type" value="Genomic_DNA"/>
</dbReference>
<sequence length="114" mass="13093">MNDIDFAKAYKFVATLLGPDAPTKLEVLNSIPTSLVRDAEIWTWNDSVVRDDLYVLMNDMMVKKAEPVAPMVTITVEEYNRLQAIEELLWNIECDLPSGLESWIDYEELNKLRG</sequence>
<accession>A0A386K4I8</accession>
<keyword evidence="2" id="KW-1185">Reference proteome</keyword>
<reference evidence="2" key="1">
    <citation type="submission" date="2017-11" db="EMBL/GenBank/DDBJ databases">
        <authorList>
            <person name="Zhao X."/>
        </authorList>
    </citation>
    <scope>NUCLEOTIDE SEQUENCE [LARGE SCALE GENOMIC DNA]</scope>
</reference>
<proteinExistence type="predicted"/>
<protein>
    <submittedName>
        <fullName evidence="1">Uncharacterized protein</fullName>
    </submittedName>
</protein>
<gene>
    <name evidence="1" type="ORF">FFEPELFE_00047</name>
</gene>
<dbReference type="Proteomes" id="UP000272249">
    <property type="component" value="Segment"/>
</dbReference>
<name>A0A386K4I8_9CAUD</name>
<organism evidence="1 2">
    <name type="scientific">Shigella phage phi25-307</name>
    <dbReference type="NCBI Taxonomy" id="2340715"/>
    <lineage>
        <taxon>Viruses</taxon>
        <taxon>Duplodnaviria</taxon>
        <taxon>Heunggongvirae</taxon>
        <taxon>Uroviricota</taxon>
        <taxon>Caudoviricetes</taxon>
        <taxon>Pantevenvirales</taxon>
        <taxon>Straboviridae</taxon>
        <taxon>Tevenvirinae</taxon>
        <taxon>Mosigvirus</taxon>
        <taxon>Mosigvirus 25307</taxon>
    </lineage>
</organism>
<evidence type="ECO:0000313" key="1">
    <source>
        <dbReference type="EMBL" id="AYD79289.1"/>
    </source>
</evidence>